<feature type="transmembrane region" description="Helical" evidence="7">
    <location>
        <begin position="415"/>
        <end position="434"/>
    </location>
</feature>
<keyword evidence="6 7" id="KW-0472">Membrane</keyword>
<dbReference type="InterPro" id="IPR007271">
    <property type="entry name" value="Nuc_sug_transpt"/>
</dbReference>
<dbReference type="AlphaFoldDB" id="A0A183ICR7"/>
<evidence type="ECO:0000313" key="9">
    <source>
        <dbReference type="Proteomes" id="UP000270296"/>
    </source>
</evidence>
<sequence>MFFRRKVQLLLMQSDESHVACLALFYCISSKNVTMTATPGSKAWLLRWLSLVLLVVQNALQALLIRYSKTRPNRVPFLMTSIVFFSESLKFVICIGLVILENGSVWRGFGEVYRGTVENLKDTTIVAGLSVLYTLQNILIIVSASNLNPAVFQVSYQIKIFTTAIFFVMILKRKLSRCQWFALFLLFVGISMVQVNEKLDTHPSPPVNVTSNHVSGTVAKSTDNYLLAYLQVLVVLLNSVTCLSLFKLYPVSAVISAPTAMSEHKKLNSFPHYTVVSMAVPDAFQCFERSSPCFAGMVSVLGATMLSGFSGVYLEKMLKSSNLSLWMRNIQLSFTGLPISLISMLIEDYERVRLNVFRDYDFLVWTIVLFFAIGGLLVAATIKFADNIQKGFATSISIIITSFAAVFFFDFRLTALFSLGTFFVLSAVFVFAKFPPKS</sequence>
<dbReference type="InterPro" id="IPR037185">
    <property type="entry name" value="EmrE-like"/>
</dbReference>
<comment type="subcellular location">
    <subcellularLocation>
        <location evidence="1">Membrane</location>
        <topology evidence="1">Multi-pass membrane protein</topology>
    </subcellularLocation>
</comment>
<evidence type="ECO:0000256" key="2">
    <source>
        <dbReference type="ARBA" id="ARBA00009976"/>
    </source>
</evidence>
<dbReference type="OrthoDB" id="408493at2759"/>
<dbReference type="GO" id="GO:0000139">
    <property type="term" value="C:Golgi membrane"/>
    <property type="evidence" value="ECO:0007669"/>
    <property type="project" value="InterPro"/>
</dbReference>
<dbReference type="Proteomes" id="UP000270296">
    <property type="component" value="Unassembled WGS sequence"/>
</dbReference>
<feature type="transmembrane region" description="Helical" evidence="7">
    <location>
        <begin position="178"/>
        <end position="195"/>
    </location>
</feature>
<feature type="transmembrane region" description="Helical" evidence="7">
    <location>
        <begin position="293"/>
        <end position="314"/>
    </location>
</feature>
<evidence type="ECO:0000256" key="4">
    <source>
        <dbReference type="ARBA" id="ARBA00022692"/>
    </source>
</evidence>
<accession>A0A183ICR7</accession>
<keyword evidence="5 7" id="KW-1133">Transmembrane helix</keyword>
<feature type="transmembrane region" description="Helical" evidence="7">
    <location>
        <begin position="392"/>
        <end position="409"/>
    </location>
</feature>
<protein>
    <submittedName>
        <fullName evidence="10">UDP-galactose transporter</fullName>
    </submittedName>
</protein>
<reference evidence="10" key="1">
    <citation type="submission" date="2016-06" db="UniProtKB">
        <authorList>
            <consortium name="WormBaseParasite"/>
        </authorList>
    </citation>
    <scope>IDENTIFICATION</scope>
</reference>
<feature type="transmembrane region" description="Helical" evidence="7">
    <location>
        <begin position="77"/>
        <end position="100"/>
    </location>
</feature>
<organism evidence="10">
    <name type="scientific">Soboliphyme baturini</name>
    <dbReference type="NCBI Taxonomy" id="241478"/>
    <lineage>
        <taxon>Eukaryota</taxon>
        <taxon>Metazoa</taxon>
        <taxon>Ecdysozoa</taxon>
        <taxon>Nematoda</taxon>
        <taxon>Enoplea</taxon>
        <taxon>Dorylaimia</taxon>
        <taxon>Dioctophymatida</taxon>
        <taxon>Dioctophymatoidea</taxon>
        <taxon>Soboliphymatidae</taxon>
        <taxon>Soboliphyme</taxon>
    </lineage>
</organism>
<evidence type="ECO:0000256" key="1">
    <source>
        <dbReference type="ARBA" id="ARBA00004141"/>
    </source>
</evidence>
<comment type="similarity">
    <text evidence="2">Belongs to the nucleotide-sugar transporter family. SLC35A subfamily.</text>
</comment>
<keyword evidence="3" id="KW-0762">Sugar transport</keyword>
<keyword evidence="9" id="KW-1185">Reference proteome</keyword>
<dbReference type="SUPFAM" id="SSF103481">
    <property type="entry name" value="Multidrug resistance efflux transporter EmrE"/>
    <property type="match status" value="1"/>
</dbReference>
<evidence type="ECO:0000256" key="5">
    <source>
        <dbReference type="ARBA" id="ARBA00022989"/>
    </source>
</evidence>
<evidence type="ECO:0000313" key="10">
    <source>
        <dbReference type="WBParaSite" id="SBAD_0000147001-mRNA-1"/>
    </source>
</evidence>
<feature type="transmembrane region" description="Helical" evidence="7">
    <location>
        <begin position="226"/>
        <end position="249"/>
    </location>
</feature>
<proteinExistence type="inferred from homology"/>
<dbReference type="NCBIfam" id="TIGR00803">
    <property type="entry name" value="nst"/>
    <property type="match status" value="1"/>
</dbReference>
<evidence type="ECO:0000256" key="7">
    <source>
        <dbReference type="SAM" id="Phobius"/>
    </source>
</evidence>
<evidence type="ECO:0000256" key="3">
    <source>
        <dbReference type="ARBA" id="ARBA00022597"/>
    </source>
</evidence>
<dbReference type="EMBL" id="UZAM01006817">
    <property type="protein sequence ID" value="VDO94263.1"/>
    <property type="molecule type" value="Genomic_DNA"/>
</dbReference>
<name>A0A183ICR7_9BILA</name>
<reference evidence="8 9" key="2">
    <citation type="submission" date="2018-11" db="EMBL/GenBank/DDBJ databases">
        <authorList>
            <consortium name="Pathogen Informatics"/>
        </authorList>
    </citation>
    <scope>NUCLEOTIDE SEQUENCE [LARGE SCALE GENOMIC DNA]</scope>
</reference>
<dbReference type="GO" id="GO:0015165">
    <property type="term" value="F:pyrimidine nucleotide-sugar transmembrane transporter activity"/>
    <property type="evidence" value="ECO:0007669"/>
    <property type="project" value="InterPro"/>
</dbReference>
<feature type="transmembrane region" description="Helical" evidence="7">
    <location>
        <begin position="154"/>
        <end position="171"/>
    </location>
</feature>
<feature type="transmembrane region" description="Helical" evidence="7">
    <location>
        <begin position="362"/>
        <end position="380"/>
    </location>
</feature>
<dbReference type="PANTHER" id="PTHR10231">
    <property type="entry name" value="NUCLEOTIDE-SUGAR TRANSMEMBRANE TRANSPORTER"/>
    <property type="match status" value="1"/>
</dbReference>
<keyword evidence="3" id="KW-0813">Transport</keyword>
<evidence type="ECO:0000256" key="6">
    <source>
        <dbReference type="ARBA" id="ARBA00023136"/>
    </source>
</evidence>
<dbReference type="WBParaSite" id="SBAD_0000147001-mRNA-1">
    <property type="protein sequence ID" value="SBAD_0000147001-mRNA-1"/>
    <property type="gene ID" value="SBAD_0000147001"/>
</dbReference>
<feature type="transmembrane region" description="Helical" evidence="7">
    <location>
        <begin position="45"/>
        <end position="65"/>
    </location>
</feature>
<gene>
    <name evidence="8" type="ORF">SBAD_LOCUS1411</name>
</gene>
<dbReference type="Pfam" id="PF04142">
    <property type="entry name" value="Nuc_sug_transp"/>
    <property type="match status" value="1"/>
</dbReference>
<keyword evidence="4 7" id="KW-0812">Transmembrane</keyword>
<dbReference type="PIRSF" id="PIRSF005799">
    <property type="entry name" value="UDP-gal_transpt"/>
    <property type="match status" value="1"/>
</dbReference>
<evidence type="ECO:0000313" key="8">
    <source>
        <dbReference type="EMBL" id="VDO94263.1"/>
    </source>
</evidence>